<keyword evidence="6 9" id="KW-0472">Membrane</keyword>
<evidence type="ECO:0000256" key="3">
    <source>
        <dbReference type="ARBA" id="ARBA00022723"/>
    </source>
</evidence>
<name>A0A5B7JDK5_PORTR</name>
<comment type="cofactor">
    <cofactor evidence="1">
        <name>Zn(2+)</name>
        <dbReference type="ChEBI" id="CHEBI:29105"/>
    </cofactor>
</comment>
<keyword evidence="9" id="KW-1133">Transmembrane helix</keyword>
<keyword evidence="9" id="KW-0812">Transmembrane</keyword>
<dbReference type="SUPFAM" id="SSF53649">
    <property type="entry name" value="Alkaline phosphatase-like"/>
    <property type="match status" value="1"/>
</dbReference>
<dbReference type="OrthoDB" id="415411at2759"/>
<evidence type="ECO:0000256" key="6">
    <source>
        <dbReference type="ARBA" id="ARBA00023136"/>
    </source>
</evidence>
<dbReference type="Gene3D" id="3.40.720.10">
    <property type="entry name" value="Alkaline Phosphatase, subunit A"/>
    <property type="match status" value="1"/>
</dbReference>
<evidence type="ECO:0000256" key="9">
    <source>
        <dbReference type="SAM" id="Phobius"/>
    </source>
</evidence>
<dbReference type="PANTHER" id="PTHR10151">
    <property type="entry name" value="ECTONUCLEOTIDE PYROPHOSPHATASE/PHOSPHODIESTERASE"/>
    <property type="match status" value="1"/>
</dbReference>
<evidence type="ECO:0000256" key="1">
    <source>
        <dbReference type="ARBA" id="ARBA00001947"/>
    </source>
</evidence>
<feature type="transmembrane region" description="Helical" evidence="9">
    <location>
        <begin position="104"/>
        <end position="122"/>
    </location>
</feature>
<gene>
    <name evidence="10" type="primary">Enpp4</name>
    <name evidence="10" type="ORF">E2C01_086475</name>
</gene>
<comment type="subcellular location">
    <subcellularLocation>
        <location evidence="2">Endomembrane system</location>
    </subcellularLocation>
</comment>
<evidence type="ECO:0000256" key="8">
    <source>
        <dbReference type="ARBA" id="ARBA00023180"/>
    </source>
</evidence>
<accession>A0A5B7JDK5</accession>
<reference evidence="10 11" key="1">
    <citation type="submission" date="2019-05" db="EMBL/GenBank/DDBJ databases">
        <title>Another draft genome of Portunus trituberculatus and its Hox gene families provides insights of decapod evolution.</title>
        <authorList>
            <person name="Jeong J.-H."/>
            <person name="Song I."/>
            <person name="Kim S."/>
            <person name="Choi T."/>
            <person name="Kim D."/>
            <person name="Ryu S."/>
            <person name="Kim W."/>
        </authorList>
    </citation>
    <scope>NUCLEOTIDE SEQUENCE [LARGE SCALE GENOMIC DNA]</scope>
    <source>
        <tissue evidence="10">Muscle</tissue>
    </source>
</reference>
<dbReference type="Proteomes" id="UP000324222">
    <property type="component" value="Unassembled WGS sequence"/>
</dbReference>
<evidence type="ECO:0000313" key="10">
    <source>
        <dbReference type="EMBL" id="MPC91437.1"/>
    </source>
</evidence>
<keyword evidence="3" id="KW-0479">Metal-binding</keyword>
<dbReference type="GO" id="GO:0012505">
    <property type="term" value="C:endomembrane system"/>
    <property type="evidence" value="ECO:0007669"/>
    <property type="project" value="UniProtKB-SubCell"/>
</dbReference>
<keyword evidence="11" id="KW-1185">Reference proteome</keyword>
<protein>
    <submittedName>
        <fullName evidence="10">Bis(5'-adenosyl)-triphosphatase enpp4</fullName>
    </submittedName>
</protein>
<proteinExistence type="predicted"/>
<comment type="caution">
    <text evidence="10">The sequence shown here is derived from an EMBL/GenBank/DDBJ whole genome shotgun (WGS) entry which is preliminary data.</text>
</comment>
<dbReference type="InterPro" id="IPR017850">
    <property type="entry name" value="Alkaline_phosphatase_core_sf"/>
</dbReference>
<dbReference type="AlphaFoldDB" id="A0A5B7JDK5"/>
<dbReference type="PANTHER" id="PTHR10151:SF66">
    <property type="entry name" value="GLYCEROPHOSPHOCHOLINE CHOLINEPHOSPHODIESTERASE ENPP6"/>
    <property type="match status" value="1"/>
</dbReference>
<sequence length="127" mass="13548">MIVNKAAPSIKVLSHDLSSYFGNHGFDDTQGHHPDMRGVLYAAGPAFARGRTAGPVEQVDVYGLLCHALQLTCHANNGTPAHIAPFLATPSSPNTPDTWSTGSVSPYIFTTAAAILLLFFYYGSAFH</sequence>
<dbReference type="GO" id="GO:0046872">
    <property type="term" value="F:metal ion binding"/>
    <property type="evidence" value="ECO:0007669"/>
    <property type="project" value="UniProtKB-KW"/>
</dbReference>
<keyword evidence="8" id="KW-0325">Glycoprotein</keyword>
<evidence type="ECO:0000256" key="2">
    <source>
        <dbReference type="ARBA" id="ARBA00004308"/>
    </source>
</evidence>
<keyword evidence="7" id="KW-1015">Disulfide bond</keyword>
<organism evidence="10 11">
    <name type="scientific">Portunus trituberculatus</name>
    <name type="common">Swimming crab</name>
    <name type="synonym">Neptunus trituberculatus</name>
    <dbReference type="NCBI Taxonomy" id="210409"/>
    <lineage>
        <taxon>Eukaryota</taxon>
        <taxon>Metazoa</taxon>
        <taxon>Ecdysozoa</taxon>
        <taxon>Arthropoda</taxon>
        <taxon>Crustacea</taxon>
        <taxon>Multicrustacea</taxon>
        <taxon>Malacostraca</taxon>
        <taxon>Eumalacostraca</taxon>
        <taxon>Eucarida</taxon>
        <taxon>Decapoda</taxon>
        <taxon>Pleocyemata</taxon>
        <taxon>Brachyura</taxon>
        <taxon>Eubrachyura</taxon>
        <taxon>Portunoidea</taxon>
        <taxon>Portunidae</taxon>
        <taxon>Portuninae</taxon>
        <taxon>Portunus</taxon>
    </lineage>
</organism>
<evidence type="ECO:0000256" key="4">
    <source>
        <dbReference type="ARBA" id="ARBA00022801"/>
    </source>
</evidence>
<evidence type="ECO:0000313" key="11">
    <source>
        <dbReference type="Proteomes" id="UP000324222"/>
    </source>
</evidence>
<keyword evidence="5" id="KW-0862">Zinc</keyword>
<dbReference type="EMBL" id="VSRR010087767">
    <property type="protein sequence ID" value="MPC91437.1"/>
    <property type="molecule type" value="Genomic_DNA"/>
</dbReference>
<keyword evidence="4" id="KW-0378">Hydrolase</keyword>
<dbReference type="GO" id="GO:0016787">
    <property type="term" value="F:hydrolase activity"/>
    <property type="evidence" value="ECO:0007669"/>
    <property type="project" value="UniProtKB-KW"/>
</dbReference>
<evidence type="ECO:0000256" key="7">
    <source>
        <dbReference type="ARBA" id="ARBA00023157"/>
    </source>
</evidence>
<evidence type="ECO:0000256" key="5">
    <source>
        <dbReference type="ARBA" id="ARBA00022833"/>
    </source>
</evidence>